<dbReference type="Pfam" id="PF00288">
    <property type="entry name" value="GHMP_kinases_N"/>
    <property type="match status" value="1"/>
</dbReference>
<dbReference type="SUPFAM" id="SSF55060">
    <property type="entry name" value="GHMP Kinase, C-terminal domain"/>
    <property type="match status" value="1"/>
</dbReference>
<dbReference type="GO" id="GO:0005737">
    <property type="term" value="C:cytoplasm"/>
    <property type="evidence" value="ECO:0007669"/>
    <property type="project" value="InterPro"/>
</dbReference>
<evidence type="ECO:0000256" key="3">
    <source>
        <dbReference type="ARBA" id="ARBA00022679"/>
    </source>
</evidence>
<keyword evidence="4" id="KW-0547">Nucleotide-binding</keyword>
<dbReference type="PANTHER" id="PTHR43290:SF2">
    <property type="entry name" value="MEVALONATE KINASE"/>
    <property type="match status" value="1"/>
</dbReference>
<protein>
    <submittedName>
        <fullName evidence="12">Mevalonate kinase</fullName>
    </submittedName>
</protein>
<dbReference type="InterPro" id="IPR036554">
    <property type="entry name" value="GHMP_kinase_C_sf"/>
</dbReference>
<evidence type="ECO:0000259" key="10">
    <source>
        <dbReference type="Pfam" id="PF00288"/>
    </source>
</evidence>
<keyword evidence="5 12" id="KW-0418">Kinase</keyword>
<dbReference type="InterPro" id="IPR020568">
    <property type="entry name" value="Ribosomal_Su5_D2-typ_SF"/>
</dbReference>
<feature type="domain" description="GHMP kinase C-terminal" evidence="11">
    <location>
        <begin position="212"/>
        <end position="289"/>
    </location>
</feature>
<accession>A0A1F6A6V7</accession>
<dbReference type="InterPro" id="IPR014721">
    <property type="entry name" value="Ribsml_uS5_D2-typ_fold_subgr"/>
</dbReference>
<comment type="caution">
    <text evidence="12">The sequence shown here is derived from an EMBL/GenBank/DDBJ whole genome shotgun (WGS) entry which is preliminary data.</text>
</comment>
<keyword evidence="8" id="KW-0443">Lipid metabolism</keyword>
<dbReference type="NCBIfam" id="TIGR00549">
    <property type="entry name" value="mevalon_kin"/>
    <property type="match status" value="1"/>
</dbReference>
<sequence>MRKNKVTVKAPGKLMILGEHSVMYGYSCLVTAVDKYLTVEAGFSERGLDEIISPQSSDQSFIKQTLAYFRQGKKKNNYFRIKTESEITGFGLGSSAAAVVATMKALSYLHQIKLTDRKLFEICYQIVLNVQKKASGFDVASCIYGANIKFSGQSKKAEKISSNLLPLSAVFTGSKADTKAMIDRVAEIRNKDPQKTDGIFIEIEQIVNQGRQAILEKNWQVLGRLMNQNQILLKELGVSNSGIDKLAEVALKNGAYGAKLSGAGGGDCIIVLLDVNERLRIEDALKKAGGEIVVLTTSVKGAKII</sequence>
<evidence type="ECO:0000256" key="1">
    <source>
        <dbReference type="ARBA" id="ARBA00022490"/>
    </source>
</evidence>
<comment type="pathway">
    <text evidence="9">Isoprenoid biosynthesis; isopentenyl diphosphate biosynthesis via mevalonate pathway; isopentenyl diphosphate from (R)-mevalonate: step 1/3.</text>
</comment>
<evidence type="ECO:0000256" key="8">
    <source>
        <dbReference type="ARBA" id="ARBA00023098"/>
    </source>
</evidence>
<dbReference type="GO" id="GO:0005524">
    <property type="term" value="F:ATP binding"/>
    <property type="evidence" value="ECO:0007669"/>
    <property type="project" value="UniProtKB-KW"/>
</dbReference>
<reference evidence="12 13" key="1">
    <citation type="journal article" date="2016" name="Nat. Commun.">
        <title>Thousands of microbial genomes shed light on interconnected biogeochemical processes in an aquifer system.</title>
        <authorList>
            <person name="Anantharaman K."/>
            <person name="Brown C.T."/>
            <person name="Hug L.A."/>
            <person name="Sharon I."/>
            <person name="Castelle C.J."/>
            <person name="Probst A.J."/>
            <person name="Thomas B.C."/>
            <person name="Singh A."/>
            <person name="Wilkins M.J."/>
            <person name="Karaoz U."/>
            <person name="Brodie E.L."/>
            <person name="Williams K.H."/>
            <person name="Hubbard S.S."/>
            <person name="Banfield J.F."/>
        </authorList>
    </citation>
    <scope>NUCLEOTIDE SEQUENCE [LARGE SCALE GENOMIC DNA]</scope>
</reference>
<dbReference type="AlphaFoldDB" id="A0A1F6A6V7"/>
<keyword evidence="7" id="KW-0460">Magnesium</keyword>
<dbReference type="Gene3D" id="3.30.70.890">
    <property type="entry name" value="GHMP kinase, C-terminal domain"/>
    <property type="match status" value="1"/>
</dbReference>
<dbReference type="EMBL" id="MFJN01000053">
    <property type="protein sequence ID" value="OGG20192.1"/>
    <property type="molecule type" value="Genomic_DNA"/>
</dbReference>
<dbReference type="InterPro" id="IPR013750">
    <property type="entry name" value="GHMP_kinase_C_dom"/>
</dbReference>
<gene>
    <name evidence="12" type="ORF">A3D03_01205</name>
</gene>
<dbReference type="Pfam" id="PF08544">
    <property type="entry name" value="GHMP_kinases_C"/>
    <property type="match status" value="1"/>
</dbReference>
<name>A0A1F6A6V7_9BACT</name>
<dbReference type="PRINTS" id="PR00959">
    <property type="entry name" value="MEVGALKINASE"/>
</dbReference>
<keyword evidence="6" id="KW-0067">ATP-binding</keyword>
<dbReference type="GO" id="GO:0004496">
    <property type="term" value="F:mevalonate kinase activity"/>
    <property type="evidence" value="ECO:0007669"/>
    <property type="project" value="InterPro"/>
</dbReference>
<dbReference type="GO" id="GO:0019287">
    <property type="term" value="P:isopentenyl diphosphate biosynthetic process, mevalonate pathway"/>
    <property type="evidence" value="ECO:0007669"/>
    <property type="project" value="UniProtKB-UniPathway"/>
</dbReference>
<dbReference type="UniPathway" id="UPA00057">
    <property type="reaction ID" value="UER00098"/>
</dbReference>
<dbReference type="Gene3D" id="3.30.230.10">
    <property type="match status" value="1"/>
</dbReference>
<evidence type="ECO:0000256" key="7">
    <source>
        <dbReference type="ARBA" id="ARBA00022842"/>
    </source>
</evidence>
<evidence type="ECO:0000313" key="13">
    <source>
        <dbReference type="Proteomes" id="UP000177092"/>
    </source>
</evidence>
<dbReference type="PANTHER" id="PTHR43290">
    <property type="entry name" value="MEVALONATE KINASE"/>
    <property type="match status" value="1"/>
</dbReference>
<evidence type="ECO:0000259" key="11">
    <source>
        <dbReference type="Pfam" id="PF08544"/>
    </source>
</evidence>
<dbReference type="STRING" id="1798384.A3D03_01205"/>
<organism evidence="12 13">
    <name type="scientific">Candidatus Gottesmanbacteria bacterium RIFCSPHIGHO2_02_FULL_40_13</name>
    <dbReference type="NCBI Taxonomy" id="1798384"/>
    <lineage>
        <taxon>Bacteria</taxon>
        <taxon>Candidatus Gottesmaniibacteriota</taxon>
    </lineage>
</organism>
<keyword evidence="1" id="KW-0963">Cytoplasm</keyword>
<proteinExistence type="predicted"/>
<keyword evidence="2" id="KW-0444">Lipid biosynthesis</keyword>
<evidence type="ECO:0000256" key="4">
    <source>
        <dbReference type="ARBA" id="ARBA00022741"/>
    </source>
</evidence>
<dbReference type="InterPro" id="IPR006204">
    <property type="entry name" value="GHMP_kinase_N_dom"/>
</dbReference>
<evidence type="ECO:0000256" key="2">
    <source>
        <dbReference type="ARBA" id="ARBA00022516"/>
    </source>
</evidence>
<dbReference type="SUPFAM" id="SSF54211">
    <property type="entry name" value="Ribosomal protein S5 domain 2-like"/>
    <property type="match status" value="1"/>
</dbReference>
<feature type="domain" description="GHMP kinase N-terminal" evidence="10">
    <location>
        <begin position="61"/>
        <end position="145"/>
    </location>
</feature>
<evidence type="ECO:0000256" key="6">
    <source>
        <dbReference type="ARBA" id="ARBA00022840"/>
    </source>
</evidence>
<evidence type="ECO:0000313" key="12">
    <source>
        <dbReference type="EMBL" id="OGG20192.1"/>
    </source>
</evidence>
<evidence type="ECO:0000256" key="5">
    <source>
        <dbReference type="ARBA" id="ARBA00022777"/>
    </source>
</evidence>
<dbReference type="Proteomes" id="UP000177092">
    <property type="component" value="Unassembled WGS sequence"/>
</dbReference>
<evidence type="ECO:0000256" key="9">
    <source>
        <dbReference type="ARBA" id="ARBA00029438"/>
    </source>
</evidence>
<keyword evidence="3" id="KW-0808">Transferase</keyword>
<dbReference type="InterPro" id="IPR006205">
    <property type="entry name" value="Mev_gal_kin"/>
</dbReference>